<sequence>TVPEFAHHSLLTGPQGEALSKRLGTLSLRDLRARGVEPMALLSLMARLGASQPVELQPDLDAIVNPTRTAWSGARPARSAC</sequence>
<feature type="non-terminal residue" evidence="1">
    <location>
        <position position="81"/>
    </location>
</feature>
<dbReference type="EMBL" id="CP019140">
    <property type="protein sequence ID" value="APX91462.1"/>
    <property type="molecule type" value="Genomic_DNA"/>
</dbReference>
<dbReference type="Gene3D" id="3.40.50.620">
    <property type="entry name" value="HUPs"/>
    <property type="match status" value="1"/>
</dbReference>
<gene>
    <name evidence="1" type="ORF">BV394_16330</name>
</gene>
<proteinExistence type="predicted"/>
<organism evidence="1">
    <name type="scientific">Brevirhabdus pacifica</name>
    <dbReference type="NCBI Taxonomy" id="1267768"/>
    <lineage>
        <taxon>Bacteria</taxon>
        <taxon>Pseudomonadati</taxon>
        <taxon>Pseudomonadota</taxon>
        <taxon>Alphaproteobacteria</taxon>
        <taxon>Rhodobacterales</taxon>
        <taxon>Paracoccaceae</taxon>
        <taxon>Brevirhabdus</taxon>
    </lineage>
</organism>
<feature type="non-terminal residue" evidence="1">
    <location>
        <position position="1"/>
    </location>
</feature>
<reference evidence="1" key="1">
    <citation type="submission" date="2017-01" db="EMBL/GenBank/DDBJ databases">
        <title>Genomic analysis of Xuhuaishuia manganoxidans DY6-4.</title>
        <authorList>
            <person name="Wang X."/>
        </authorList>
    </citation>
    <scope>NUCLEOTIDE SEQUENCE</scope>
    <source>
        <strain evidence="1">DY6-4</strain>
        <plasmid evidence="1">unnamed</plasmid>
    </source>
</reference>
<geneLocation type="plasmid" evidence="1">
    <name>unnamed</name>
</geneLocation>
<keyword evidence="1" id="KW-0614">Plasmid</keyword>
<protein>
    <submittedName>
        <fullName evidence="1">Uncharacterized protein</fullName>
    </submittedName>
</protein>
<dbReference type="SUPFAM" id="SSF52374">
    <property type="entry name" value="Nucleotidylyl transferase"/>
    <property type="match status" value="1"/>
</dbReference>
<dbReference type="AlphaFoldDB" id="A0A1P8QYL9"/>
<name>A0A1P8QYL9_9RHOB</name>
<dbReference type="InterPro" id="IPR014729">
    <property type="entry name" value="Rossmann-like_a/b/a_fold"/>
</dbReference>
<accession>A0A1P8QYL9</accession>
<evidence type="ECO:0000313" key="1">
    <source>
        <dbReference type="EMBL" id="APX91462.1"/>
    </source>
</evidence>